<dbReference type="AlphaFoldDB" id="A0A364UQ47"/>
<sequence length="93" mass="10137">MTIFLIIGVLIPIVFIMRLNAKNQKMTIKLFLYTIGLSILGIVVTTVIGTIVAHSHSSIGLVVIGSIIVGAIWGILLGLSYICFRFLSTTFKK</sequence>
<name>A0A364UQ47_STAWA</name>
<evidence type="ECO:0000256" key="1">
    <source>
        <dbReference type="SAM" id="Phobius"/>
    </source>
</evidence>
<reference evidence="3 6" key="2">
    <citation type="submission" date="2018-08" db="EMBL/GenBank/DDBJ databases">
        <title>Murine metabolic-syndrome-specific gut microbial biobank.</title>
        <authorList>
            <person name="Liu C."/>
        </authorList>
    </citation>
    <scope>NUCLEOTIDE SEQUENCE [LARGE SCALE GENOMIC DNA]</scope>
    <source>
        <strain evidence="3 6">1XD21-27</strain>
    </source>
</reference>
<keyword evidence="1" id="KW-0472">Membrane</keyword>
<dbReference type="EMBL" id="JAANHJ010000001">
    <property type="protein sequence ID" value="MCG6225509.1"/>
    <property type="molecule type" value="Genomic_DNA"/>
</dbReference>
<gene>
    <name evidence="3" type="ORF">D3Z30_02305</name>
    <name evidence="4" type="ORF">DXC19_05240</name>
    <name evidence="2" type="ORF">G8J23_05885</name>
</gene>
<keyword evidence="1" id="KW-1133">Transmembrane helix</keyword>
<dbReference type="EMBL" id="QXWP01000001">
    <property type="protein sequence ID" value="NBH29812.1"/>
    <property type="molecule type" value="Genomic_DNA"/>
</dbReference>
<dbReference type="Proteomes" id="UP000481807">
    <property type="component" value="Unassembled WGS sequence"/>
</dbReference>
<evidence type="ECO:0000313" key="6">
    <source>
        <dbReference type="Proteomes" id="UP000481807"/>
    </source>
</evidence>
<protein>
    <recommendedName>
        <fullName evidence="8">MW1603 protein</fullName>
    </recommendedName>
</protein>
<evidence type="ECO:0000313" key="7">
    <source>
        <dbReference type="Proteomes" id="UP000814367"/>
    </source>
</evidence>
<accession>A0A364UQ47</accession>
<feature type="transmembrane region" description="Helical" evidence="1">
    <location>
        <begin position="6"/>
        <end position="21"/>
    </location>
</feature>
<evidence type="ECO:0000313" key="5">
    <source>
        <dbReference type="Proteomes" id="UP000261016"/>
    </source>
</evidence>
<reference evidence="2 7" key="3">
    <citation type="submission" date="2020-03" db="EMBL/GenBank/DDBJ databases">
        <title>Comparative genetics of Staphylococcus warneri persistents from caprine mastitis.</title>
        <authorList>
            <person name="Franca C.A."/>
            <person name="Rosa D.S."/>
            <person name="Silva A."/>
            <person name="Rodrigues D.L.N."/>
            <person name="Santos R.G."/>
            <person name="Castillo R.E.H."/>
            <person name="Moreira M.A.S."/>
            <person name="Lima M.C."/>
            <person name="Gouveia G.V."/>
            <person name="Gouveia J.J.S."/>
            <person name="Souza R.F.S."/>
            <person name="Bertram B."/>
            <person name="Azevedo V."/>
            <person name="Costa M."/>
        </authorList>
    </citation>
    <scope>NUCLEOTIDE SEQUENCE [LARGE SCALE GENOMIC DNA]</scope>
    <source>
        <strain evidence="2 7">Cap 9.2</strain>
    </source>
</reference>
<feature type="transmembrane region" description="Helical" evidence="1">
    <location>
        <begin position="30"/>
        <end position="53"/>
    </location>
</feature>
<keyword evidence="1" id="KW-0812">Transmembrane</keyword>
<evidence type="ECO:0008006" key="8">
    <source>
        <dbReference type="Google" id="ProtNLM"/>
    </source>
</evidence>
<dbReference type="RefSeq" id="WP_002467418.1">
    <property type="nucleotide sequence ID" value="NZ_CABMFV010000001.1"/>
</dbReference>
<feature type="transmembrane region" description="Helical" evidence="1">
    <location>
        <begin position="59"/>
        <end position="84"/>
    </location>
</feature>
<keyword evidence="7" id="KW-1185">Reference proteome</keyword>
<proteinExistence type="predicted"/>
<evidence type="ECO:0000313" key="2">
    <source>
        <dbReference type="EMBL" id="MCG6225509.1"/>
    </source>
</evidence>
<dbReference type="Proteomes" id="UP000814367">
    <property type="component" value="Unassembled WGS sequence"/>
</dbReference>
<comment type="caution">
    <text evidence="4">The sequence shown here is derived from an EMBL/GenBank/DDBJ whole genome shotgun (WGS) entry which is preliminary data.</text>
</comment>
<evidence type="ECO:0000313" key="3">
    <source>
        <dbReference type="EMBL" id="NBH29812.1"/>
    </source>
</evidence>
<organism evidence="4 5">
    <name type="scientific">Staphylococcus warneri</name>
    <dbReference type="NCBI Taxonomy" id="1292"/>
    <lineage>
        <taxon>Bacteria</taxon>
        <taxon>Bacillati</taxon>
        <taxon>Bacillota</taxon>
        <taxon>Bacilli</taxon>
        <taxon>Bacillales</taxon>
        <taxon>Staphylococcaceae</taxon>
        <taxon>Staphylococcus</taxon>
    </lineage>
</organism>
<evidence type="ECO:0000313" key="4">
    <source>
        <dbReference type="EMBL" id="RGM32913.1"/>
    </source>
</evidence>
<dbReference type="EMBL" id="QSTD01000001">
    <property type="protein sequence ID" value="RGM32913.1"/>
    <property type="molecule type" value="Genomic_DNA"/>
</dbReference>
<dbReference type="Proteomes" id="UP000261016">
    <property type="component" value="Unassembled WGS sequence"/>
</dbReference>
<reference evidence="4 5" key="1">
    <citation type="submission" date="2018-08" db="EMBL/GenBank/DDBJ databases">
        <title>A genome reference for cultivated species of the human gut microbiota.</title>
        <authorList>
            <person name="Zou Y."/>
            <person name="Xue W."/>
            <person name="Luo G."/>
        </authorList>
    </citation>
    <scope>NUCLEOTIDE SEQUENCE [LARGE SCALE GENOMIC DNA]</scope>
    <source>
        <strain evidence="4 5">OM08-17AT</strain>
    </source>
</reference>